<sequence>MSYFEEVPSVFFRVQDKYSQAQHREHSGILSRNQSNASFDPHSGETRQALQDHLDWASREPSAFISVYSDWTTADRDARRRVDNGYQDVVIWKIDTREGHEMAQYRNIRRLAFTCRIWVPQKAWHNSEHEWLFLHRVPDSMVVGFYTPR</sequence>
<dbReference type="OrthoDB" id="88561at2759"/>
<evidence type="ECO:0000313" key="4">
    <source>
        <dbReference type="Proteomes" id="UP000030706"/>
    </source>
</evidence>
<evidence type="ECO:0000256" key="1">
    <source>
        <dbReference type="SAM" id="MobiDB-lite"/>
    </source>
</evidence>
<dbReference type="GeneID" id="40748689"/>
<dbReference type="RefSeq" id="XP_029756087.1">
    <property type="nucleotide sequence ID" value="XM_029906383.1"/>
</dbReference>
<evidence type="ECO:0000259" key="2">
    <source>
        <dbReference type="Pfam" id="PF24494"/>
    </source>
</evidence>
<organism evidence="3 4">
    <name type="scientific">Aureobasidium pullulans EXF-150</name>
    <dbReference type="NCBI Taxonomy" id="1043002"/>
    <lineage>
        <taxon>Eukaryota</taxon>
        <taxon>Fungi</taxon>
        <taxon>Dikarya</taxon>
        <taxon>Ascomycota</taxon>
        <taxon>Pezizomycotina</taxon>
        <taxon>Dothideomycetes</taxon>
        <taxon>Dothideomycetidae</taxon>
        <taxon>Dothideales</taxon>
        <taxon>Saccotheciaceae</taxon>
        <taxon>Aureobasidium</taxon>
    </lineage>
</organism>
<keyword evidence="4" id="KW-1185">Reference proteome</keyword>
<dbReference type="Gene3D" id="3.90.210.10">
    <property type="entry name" value="Heat-Labile Enterotoxin, subunit A"/>
    <property type="match status" value="1"/>
</dbReference>
<gene>
    <name evidence="3" type="ORF">M438DRAFT_349376</name>
</gene>
<proteinExistence type="predicted"/>
<protein>
    <recommendedName>
        <fullName evidence="2">DUF7587 domain-containing protein</fullName>
    </recommendedName>
</protein>
<dbReference type="PANTHER" id="PTHR40781:SF1">
    <property type="match status" value="1"/>
</dbReference>
<dbReference type="AlphaFoldDB" id="A0A074X301"/>
<feature type="region of interest" description="Disordered" evidence="1">
    <location>
        <begin position="23"/>
        <end position="44"/>
    </location>
</feature>
<dbReference type="HOGENOM" id="CLU_121026_1_0_1"/>
<reference evidence="3 4" key="1">
    <citation type="journal article" date="2014" name="BMC Genomics">
        <title>Genome sequencing of four Aureobasidium pullulans varieties: biotechnological potential, stress tolerance, and description of new species.</title>
        <authorList>
            <person name="Gostin Ar C."/>
            <person name="Ohm R.A."/>
            <person name="Kogej T."/>
            <person name="Sonjak S."/>
            <person name="Turk M."/>
            <person name="Zajc J."/>
            <person name="Zalar P."/>
            <person name="Grube M."/>
            <person name="Sun H."/>
            <person name="Han J."/>
            <person name="Sharma A."/>
            <person name="Chiniquy J."/>
            <person name="Ngan C.Y."/>
            <person name="Lipzen A."/>
            <person name="Barry K."/>
            <person name="Grigoriev I.V."/>
            <person name="Gunde-Cimerman N."/>
        </authorList>
    </citation>
    <scope>NUCLEOTIDE SEQUENCE [LARGE SCALE GENOMIC DNA]</scope>
    <source>
        <strain evidence="3 4">EXF-150</strain>
    </source>
</reference>
<dbReference type="Proteomes" id="UP000030706">
    <property type="component" value="Unassembled WGS sequence"/>
</dbReference>
<feature type="domain" description="DUF7587" evidence="2">
    <location>
        <begin position="7"/>
        <end position="144"/>
    </location>
</feature>
<name>A0A074X301_AURPU</name>
<dbReference type="InterPro" id="IPR056009">
    <property type="entry name" value="DUF7587"/>
</dbReference>
<accession>A0A074X301</accession>
<dbReference type="EMBL" id="KL585002">
    <property type="protein sequence ID" value="KEQ79900.1"/>
    <property type="molecule type" value="Genomic_DNA"/>
</dbReference>
<evidence type="ECO:0000313" key="3">
    <source>
        <dbReference type="EMBL" id="KEQ79900.1"/>
    </source>
</evidence>
<dbReference type="PANTHER" id="PTHR40781">
    <property type="match status" value="1"/>
</dbReference>
<dbReference type="Pfam" id="PF24494">
    <property type="entry name" value="DUF7587"/>
    <property type="match status" value="1"/>
</dbReference>